<evidence type="ECO:0000256" key="1">
    <source>
        <dbReference type="ARBA" id="ARBA00004651"/>
    </source>
</evidence>
<evidence type="ECO:0000256" key="8">
    <source>
        <dbReference type="SAM" id="Phobius"/>
    </source>
</evidence>
<dbReference type="InterPro" id="IPR050297">
    <property type="entry name" value="LipidA_mod_glycosyltrf_83"/>
</dbReference>
<dbReference type="GO" id="GO:0005886">
    <property type="term" value="C:plasma membrane"/>
    <property type="evidence" value="ECO:0007669"/>
    <property type="project" value="UniProtKB-SubCell"/>
</dbReference>
<sequence>MNLRLVLALCLGLFILVSFATLPRNPLQNDDASLYALAAKNAVVHNQWLAQYISPGDPASFLDKPPLGIWLLAWPMKLFGVSELTVHLANVLYFAALLALIYFYIRRASGQRLALLAAIIAGTSLGLVAYSRAPKLDILLPLFVTLAHLALYDFIKKDRPSSIYLFTVALACGFLVKSGFGLLLPGLTVIFLLIFNKEARSKLFRFVFSYHLILTAFLLLLLIGGVLALQIIPLGDQWLPYLRSITIQSKYNTSYLGFGFYTSVIGYLLIIIFPWAPLAMTAISLPKPSHRLSLYHFCNLWFWSNLLFLLFFYRQNDLRTFTVFVPPLAILAALKLTAIQWKIRKPSAAADLFAGFRIELLWNLIFWLIFAVGFITLFNKPYNGDGIYLGDALLPIGLFVVALSWLFFYLVRPAWNKLVVFCVLTMLAYNALFYVSLPLVNSFNPDVKWPALINDYTRQGYALVIYRPPDRQLFYSPDLFYVDFMSGPADLYAWDQAKLKDFLKTEKAVVLSDTKSWEKAKIRGKVLARDNYSELVITKAY</sequence>
<feature type="transmembrane region" description="Helical" evidence="8">
    <location>
        <begin position="418"/>
        <end position="440"/>
    </location>
</feature>
<dbReference type="GO" id="GO:0016763">
    <property type="term" value="F:pentosyltransferase activity"/>
    <property type="evidence" value="ECO:0007669"/>
    <property type="project" value="TreeGrafter"/>
</dbReference>
<dbReference type="EMBL" id="MEUG01000001">
    <property type="protein sequence ID" value="OGC28835.1"/>
    <property type="molecule type" value="Genomic_DNA"/>
</dbReference>
<feature type="transmembrane region" description="Helical" evidence="8">
    <location>
        <begin position="253"/>
        <end position="273"/>
    </location>
</feature>
<accession>A0A1F4T7Z1</accession>
<feature type="domain" description="Glycosyltransferase RgtA/B/C/D-like" evidence="10">
    <location>
        <begin position="63"/>
        <end position="220"/>
    </location>
</feature>
<feature type="signal peptide" evidence="9">
    <location>
        <begin position="1"/>
        <end position="20"/>
    </location>
</feature>
<evidence type="ECO:0000259" key="10">
    <source>
        <dbReference type="Pfam" id="PF13231"/>
    </source>
</evidence>
<organism evidence="11 12">
    <name type="scientific">candidate division WOR-1 bacterium RIFOXYC12_FULL_54_18</name>
    <dbReference type="NCBI Taxonomy" id="1802584"/>
    <lineage>
        <taxon>Bacteria</taxon>
        <taxon>Bacillati</taxon>
        <taxon>Saganbacteria</taxon>
    </lineage>
</organism>
<dbReference type="GO" id="GO:0010041">
    <property type="term" value="P:response to iron(III) ion"/>
    <property type="evidence" value="ECO:0007669"/>
    <property type="project" value="TreeGrafter"/>
</dbReference>
<evidence type="ECO:0000256" key="6">
    <source>
        <dbReference type="ARBA" id="ARBA00022989"/>
    </source>
</evidence>
<evidence type="ECO:0000256" key="3">
    <source>
        <dbReference type="ARBA" id="ARBA00022676"/>
    </source>
</evidence>
<proteinExistence type="predicted"/>
<keyword evidence="7 8" id="KW-0472">Membrane</keyword>
<protein>
    <recommendedName>
        <fullName evidence="10">Glycosyltransferase RgtA/B/C/D-like domain-containing protein</fullName>
    </recommendedName>
</protein>
<dbReference type="Pfam" id="PF13231">
    <property type="entry name" value="PMT_2"/>
    <property type="match status" value="1"/>
</dbReference>
<dbReference type="PANTHER" id="PTHR33908">
    <property type="entry name" value="MANNOSYLTRANSFERASE YKCB-RELATED"/>
    <property type="match status" value="1"/>
</dbReference>
<evidence type="ECO:0000256" key="7">
    <source>
        <dbReference type="ARBA" id="ARBA00023136"/>
    </source>
</evidence>
<dbReference type="GO" id="GO:0009103">
    <property type="term" value="P:lipopolysaccharide biosynthetic process"/>
    <property type="evidence" value="ECO:0007669"/>
    <property type="project" value="UniProtKB-ARBA"/>
</dbReference>
<feature type="transmembrane region" description="Helical" evidence="8">
    <location>
        <begin position="112"/>
        <end position="132"/>
    </location>
</feature>
<feature type="transmembrane region" description="Helical" evidence="8">
    <location>
        <begin position="320"/>
        <end position="341"/>
    </location>
</feature>
<keyword evidence="2" id="KW-1003">Cell membrane</keyword>
<evidence type="ECO:0000256" key="2">
    <source>
        <dbReference type="ARBA" id="ARBA00022475"/>
    </source>
</evidence>
<evidence type="ECO:0000313" key="11">
    <source>
        <dbReference type="EMBL" id="OGC28835.1"/>
    </source>
</evidence>
<feature type="transmembrane region" description="Helical" evidence="8">
    <location>
        <begin position="392"/>
        <end position="412"/>
    </location>
</feature>
<dbReference type="AlphaFoldDB" id="A0A1F4T7Z1"/>
<keyword evidence="5 8" id="KW-0812">Transmembrane</keyword>
<feature type="transmembrane region" description="Helical" evidence="8">
    <location>
        <begin position="293"/>
        <end position="313"/>
    </location>
</feature>
<keyword evidence="9" id="KW-0732">Signal</keyword>
<evidence type="ECO:0000256" key="9">
    <source>
        <dbReference type="SAM" id="SignalP"/>
    </source>
</evidence>
<keyword evidence="6 8" id="KW-1133">Transmembrane helix</keyword>
<comment type="caution">
    <text evidence="11">The sequence shown here is derived from an EMBL/GenBank/DDBJ whole genome shotgun (WGS) entry which is preliminary data.</text>
</comment>
<dbReference type="Proteomes" id="UP000178602">
    <property type="component" value="Unassembled WGS sequence"/>
</dbReference>
<keyword evidence="3" id="KW-0328">Glycosyltransferase</keyword>
<keyword evidence="4" id="KW-0808">Transferase</keyword>
<evidence type="ECO:0000256" key="5">
    <source>
        <dbReference type="ARBA" id="ARBA00022692"/>
    </source>
</evidence>
<evidence type="ECO:0000313" key="12">
    <source>
        <dbReference type="Proteomes" id="UP000178602"/>
    </source>
</evidence>
<reference evidence="11 12" key="1">
    <citation type="journal article" date="2016" name="Nat. Commun.">
        <title>Thousands of microbial genomes shed light on interconnected biogeochemical processes in an aquifer system.</title>
        <authorList>
            <person name="Anantharaman K."/>
            <person name="Brown C.T."/>
            <person name="Hug L.A."/>
            <person name="Sharon I."/>
            <person name="Castelle C.J."/>
            <person name="Probst A.J."/>
            <person name="Thomas B.C."/>
            <person name="Singh A."/>
            <person name="Wilkins M.J."/>
            <person name="Karaoz U."/>
            <person name="Brodie E.L."/>
            <person name="Williams K.H."/>
            <person name="Hubbard S.S."/>
            <person name="Banfield J.F."/>
        </authorList>
    </citation>
    <scope>NUCLEOTIDE SEQUENCE [LARGE SCALE GENOMIC DNA]</scope>
</reference>
<feature type="transmembrane region" description="Helical" evidence="8">
    <location>
        <begin position="361"/>
        <end position="380"/>
    </location>
</feature>
<gene>
    <name evidence="11" type="ORF">A3K49_07820</name>
</gene>
<feature type="transmembrane region" description="Helical" evidence="8">
    <location>
        <begin position="162"/>
        <end position="195"/>
    </location>
</feature>
<dbReference type="PANTHER" id="PTHR33908:SF3">
    <property type="entry name" value="UNDECAPRENYL PHOSPHATE-ALPHA-4-AMINO-4-DEOXY-L-ARABINOSE ARABINOSYL TRANSFERASE"/>
    <property type="match status" value="1"/>
</dbReference>
<comment type="subcellular location">
    <subcellularLocation>
        <location evidence="1">Cell membrane</location>
        <topology evidence="1">Multi-pass membrane protein</topology>
    </subcellularLocation>
</comment>
<name>A0A1F4T7Z1_UNCSA</name>
<evidence type="ECO:0000256" key="4">
    <source>
        <dbReference type="ARBA" id="ARBA00022679"/>
    </source>
</evidence>
<dbReference type="InterPro" id="IPR038731">
    <property type="entry name" value="RgtA/B/C-like"/>
</dbReference>
<feature type="chain" id="PRO_5009514569" description="Glycosyltransferase RgtA/B/C/D-like domain-containing protein" evidence="9">
    <location>
        <begin position="21"/>
        <end position="541"/>
    </location>
</feature>
<feature type="transmembrane region" description="Helical" evidence="8">
    <location>
        <begin position="84"/>
        <end position="105"/>
    </location>
</feature>
<feature type="transmembrane region" description="Helical" evidence="8">
    <location>
        <begin position="207"/>
        <end position="232"/>
    </location>
</feature>